<reference evidence="1 2" key="1">
    <citation type="journal article" date="2015" name="Genome Announc.">
        <title>Whole-Genome Sequence of Leptospira interrogans Serovar Hardjo Subtype Hardjoprajitno Strain Norma, Isolated from Cattle in a Leptospirosis Outbreak in Brazil.</title>
        <authorList>
            <person name="Cosate M.R."/>
            <person name="Soares S.C."/>
            <person name="Mendes T.A."/>
            <person name="Raittz R.T."/>
            <person name="Moreira E.C."/>
            <person name="Leite R."/>
            <person name="Fernandes G.R."/>
            <person name="Haddad J.P."/>
            <person name="Ortega J.M."/>
        </authorList>
    </citation>
    <scope>NUCLEOTIDE SEQUENCE [LARGE SCALE GENOMIC DNA]</scope>
    <source>
        <strain evidence="1 2">Norma</strain>
    </source>
</reference>
<evidence type="ECO:0000313" key="1">
    <source>
        <dbReference type="EMBL" id="ALE39790.1"/>
    </source>
</evidence>
<dbReference type="PATRIC" id="fig|1279460.3.peg.2635"/>
<dbReference type="AlphaFoldDB" id="A0A0M5LDJ7"/>
<dbReference type="EMBL" id="CP012603">
    <property type="protein sequence ID" value="ALE39790.1"/>
    <property type="molecule type" value="Genomic_DNA"/>
</dbReference>
<name>A0A0M5LDJ7_LEPIR</name>
<sequence>MSFSIKNVGTHTNLDFIDPFWKLYARNTEKHVAPKLT</sequence>
<accession>A0A0M5LDJ7</accession>
<evidence type="ECO:0000313" key="2">
    <source>
        <dbReference type="Proteomes" id="UP000056502"/>
    </source>
</evidence>
<gene>
    <name evidence="1" type="ORF">G436_2616</name>
</gene>
<dbReference type="Proteomes" id="UP000056502">
    <property type="component" value="Chromosome I"/>
</dbReference>
<protein>
    <submittedName>
        <fullName evidence="1">Uncharacterized protein</fullName>
    </submittedName>
</protein>
<organism evidence="1">
    <name type="scientific">Leptospira interrogans serovar Hardjo str. Norma</name>
    <dbReference type="NCBI Taxonomy" id="1279460"/>
    <lineage>
        <taxon>Bacteria</taxon>
        <taxon>Pseudomonadati</taxon>
        <taxon>Spirochaetota</taxon>
        <taxon>Spirochaetia</taxon>
        <taxon>Leptospirales</taxon>
        <taxon>Leptospiraceae</taxon>
        <taxon>Leptospira</taxon>
    </lineage>
</organism>
<proteinExistence type="predicted"/>